<feature type="transmembrane region" description="Helical" evidence="2">
    <location>
        <begin position="374"/>
        <end position="393"/>
    </location>
</feature>
<keyword evidence="2" id="KW-0812">Transmembrane</keyword>
<dbReference type="Gene3D" id="1.20.1250.20">
    <property type="entry name" value="MFS general substrate transporter like domains"/>
    <property type="match status" value="2"/>
</dbReference>
<dbReference type="GO" id="GO:0016020">
    <property type="term" value="C:membrane"/>
    <property type="evidence" value="ECO:0007669"/>
    <property type="project" value="TreeGrafter"/>
</dbReference>
<feature type="transmembrane region" description="Helical" evidence="2">
    <location>
        <begin position="562"/>
        <end position="586"/>
    </location>
</feature>
<reference evidence="3 4" key="1">
    <citation type="submission" date="2015-09" db="EMBL/GenBank/DDBJ databases">
        <title>Draft genome of the parasitic nematode Teladorsagia circumcincta isolate WARC Sus (inbred).</title>
        <authorList>
            <person name="Mitreva M."/>
        </authorList>
    </citation>
    <scope>NUCLEOTIDE SEQUENCE [LARGE SCALE GENOMIC DNA]</scope>
    <source>
        <strain evidence="3 4">S</strain>
    </source>
</reference>
<feature type="transmembrane region" description="Helical" evidence="2">
    <location>
        <begin position="598"/>
        <end position="617"/>
    </location>
</feature>
<dbReference type="Proteomes" id="UP000230423">
    <property type="component" value="Unassembled WGS sequence"/>
</dbReference>
<feature type="transmembrane region" description="Helical" evidence="2">
    <location>
        <begin position="504"/>
        <end position="525"/>
    </location>
</feature>
<organism evidence="3 4">
    <name type="scientific">Teladorsagia circumcincta</name>
    <name type="common">Brown stomach worm</name>
    <name type="synonym">Ostertagia circumcincta</name>
    <dbReference type="NCBI Taxonomy" id="45464"/>
    <lineage>
        <taxon>Eukaryota</taxon>
        <taxon>Metazoa</taxon>
        <taxon>Ecdysozoa</taxon>
        <taxon>Nematoda</taxon>
        <taxon>Chromadorea</taxon>
        <taxon>Rhabditida</taxon>
        <taxon>Rhabditina</taxon>
        <taxon>Rhabditomorpha</taxon>
        <taxon>Strongyloidea</taxon>
        <taxon>Trichostrongylidae</taxon>
        <taxon>Teladorsagia</taxon>
    </lineage>
</organism>
<dbReference type="Pfam" id="PF07690">
    <property type="entry name" value="MFS_1"/>
    <property type="match status" value="1"/>
</dbReference>
<dbReference type="InterPro" id="IPR011701">
    <property type="entry name" value="MFS"/>
</dbReference>
<accession>A0A2G9V325</accession>
<feature type="transmembrane region" description="Helical" evidence="2">
    <location>
        <begin position="531"/>
        <end position="550"/>
    </location>
</feature>
<keyword evidence="4" id="KW-1185">Reference proteome</keyword>
<gene>
    <name evidence="3" type="ORF">TELCIR_01012</name>
</gene>
<dbReference type="SUPFAM" id="SSF103473">
    <property type="entry name" value="MFS general substrate transporter"/>
    <property type="match status" value="1"/>
</dbReference>
<dbReference type="InterPro" id="IPR036259">
    <property type="entry name" value="MFS_trans_sf"/>
</dbReference>
<feature type="region of interest" description="Disordered" evidence="1">
    <location>
        <begin position="57"/>
        <end position="83"/>
    </location>
</feature>
<sequence length="652" mass="72676">DLNTTLALQDHMKVVFKYFNVSKKSENSVWQQVKNALNARARTSRLRTANIPLSRRHRLSPSSDGMLRTPSRTEEVYEYTASPSPEDRKRAKLKLFIITSLMTAILLIQLMLIRQLRKAYRKWYEDGLQEKEVSSSLNTEQAWKSRVKMRKEKEQKLKAYRKRLGKVLRKRKSKDNKPNKRASEKTNSTEVRRQKSSDENTTDLYNFFDGGQKSKEEPLSKAANKAKAITMKTKSSESTEEHPKLKGSKEETMKSKEVSKSNEPQGYRSITPDQLINQSYTFFTSPGRLHRGYDDTLRTFVDVRDVGISTCSAIRGIGTSLSYMVTGLIASQWSTTKSAGTFIAVLSTHVQFCSIFTMPVSGALCETPLGWPSVFYLQGAISACAFLAFFLLYRDDPQKHRNVSSAELVKITRGKQGQEKQDAPYRAIVTDSCIIGVWLSTIGGTLGFQIFLLYGPTYINKVLHYDVTTTGLTTALPYILSAALKFIVGPISDRATCISDKWRLVFFAAASQGLMAMSFLALVFIKSPGLAQAAYTVAIVSSGMNAVGTIKCAQMVARQHVHVVMAVTSFLLCVIVLLIPLAVNIVCPDNTPEQWSRLFFGISAIVVATNIPFVFLARSEPAPWTGNKIHALPEKAEAIRTGDAKSNGTQES</sequence>
<dbReference type="EMBL" id="KZ345023">
    <property type="protein sequence ID" value="PIO76895.1"/>
    <property type="molecule type" value="Genomic_DNA"/>
</dbReference>
<dbReference type="PANTHER" id="PTHR45757:SF11">
    <property type="entry name" value="MAJOR FACILITATOR SUPERFAMILY (MFS) PROFILE DOMAIN-CONTAINING PROTEIN"/>
    <property type="match status" value="1"/>
</dbReference>
<name>A0A2G9V325_TELCI</name>
<keyword evidence="2" id="KW-0472">Membrane</keyword>
<feature type="compositionally biased region" description="Basic and acidic residues" evidence="1">
    <location>
        <begin position="234"/>
        <end position="260"/>
    </location>
</feature>
<feature type="compositionally biased region" description="Basic and acidic residues" evidence="1">
    <location>
        <begin position="175"/>
        <end position="184"/>
    </location>
</feature>
<dbReference type="AlphaFoldDB" id="A0A2G9V325"/>
<dbReference type="GO" id="GO:0022857">
    <property type="term" value="F:transmembrane transporter activity"/>
    <property type="evidence" value="ECO:0007669"/>
    <property type="project" value="InterPro"/>
</dbReference>
<feature type="non-terminal residue" evidence="3">
    <location>
        <position position="1"/>
    </location>
</feature>
<evidence type="ECO:0000313" key="3">
    <source>
        <dbReference type="EMBL" id="PIO76895.1"/>
    </source>
</evidence>
<evidence type="ECO:0000313" key="4">
    <source>
        <dbReference type="Proteomes" id="UP000230423"/>
    </source>
</evidence>
<proteinExistence type="predicted"/>
<evidence type="ECO:0000256" key="1">
    <source>
        <dbReference type="SAM" id="MobiDB-lite"/>
    </source>
</evidence>
<evidence type="ECO:0000256" key="2">
    <source>
        <dbReference type="SAM" id="Phobius"/>
    </source>
</evidence>
<keyword evidence="2" id="KW-1133">Transmembrane helix</keyword>
<dbReference type="OrthoDB" id="2985014at2759"/>
<feature type="transmembrane region" description="Helical" evidence="2">
    <location>
        <begin position="433"/>
        <end position="455"/>
    </location>
</feature>
<dbReference type="PANTHER" id="PTHR45757">
    <property type="entry name" value="PROTEIN CBG23364-RELATED"/>
    <property type="match status" value="1"/>
</dbReference>
<feature type="transmembrane region" description="Helical" evidence="2">
    <location>
        <begin position="93"/>
        <end position="113"/>
    </location>
</feature>
<feature type="transmembrane region" description="Helical" evidence="2">
    <location>
        <begin position="342"/>
        <end position="362"/>
    </location>
</feature>
<feature type="compositionally biased region" description="Basic residues" evidence="1">
    <location>
        <begin position="158"/>
        <end position="174"/>
    </location>
</feature>
<protein>
    <submittedName>
        <fullName evidence="3">Transporter, major facilitator family protein</fullName>
    </submittedName>
</protein>
<feature type="region of interest" description="Disordered" evidence="1">
    <location>
        <begin position="135"/>
        <end position="270"/>
    </location>
</feature>
<feature type="transmembrane region" description="Helical" evidence="2">
    <location>
        <begin position="475"/>
        <end position="492"/>
    </location>
</feature>